<sequence>MVQRPQPLLMSCSNNEYNVNDDEMSLTVVCSNDVVSEVRKQTTNALMKRKEHPPSRKYMYSSNKASTKNVMNNKTPSFYKEIGNSIFVDAEWNEFLNANPKVLQIIFRFLTIEDVVRSEFYVCKYWQDLILNLYGDRFKNQYKMENELLITSRFRFEAHTTNVFDQIEEEDQKIMMDEIPLKQQAEKKVRFSKEEEGKEIIPCDIAYDRNVTKRFLINSKDVVERYALFVRYTCLSRAREALYRYINYLLDAYTQITTEEAKRFRKFIGWNEMNEQERINIHQSLLKQALQWCNVTLNFPTKKVTELFDLSRDIVLLSGDFAGFDMEIGVEKQGKTRVVFDEVAQLSDDAMDSLLSNYSSVSFVDDDKFNKKHV</sequence>
<keyword evidence="2" id="KW-1185">Reference proteome</keyword>
<name>A0AA88GIN3_NAELO</name>
<proteinExistence type="predicted"/>
<dbReference type="Proteomes" id="UP000816034">
    <property type="component" value="Unassembled WGS sequence"/>
</dbReference>
<comment type="caution">
    <text evidence="1">The sequence shown here is derived from an EMBL/GenBank/DDBJ whole genome shotgun (WGS) entry which is preliminary data.</text>
</comment>
<dbReference type="GeneID" id="68099901"/>
<protein>
    <recommendedName>
        <fullName evidence="3">F-box domain-containing protein</fullName>
    </recommendedName>
</protein>
<gene>
    <name evidence="1" type="ORF">C9374_007447</name>
</gene>
<evidence type="ECO:0000313" key="2">
    <source>
        <dbReference type="Proteomes" id="UP000816034"/>
    </source>
</evidence>
<evidence type="ECO:0008006" key="3">
    <source>
        <dbReference type="Google" id="ProtNLM"/>
    </source>
</evidence>
<organism evidence="1 2">
    <name type="scientific">Naegleria lovaniensis</name>
    <name type="common">Amoeba</name>
    <dbReference type="NCBI Taxonomy" id="51637"/>
    <lineage>
        <taxon>Eukaryota</taxon>
        <taxon>Discoba</taxon>
        <taxon>Heterolobosea</taxon>
        <taxon>Tetramitia</taxon>
        <taxon>Eutetramitia</taxon>
        <taxon>Vahlkampfiidae</taxon>
        <taxon>Naegleria</taxon>
    </lineage>
</organism>
<dbReference type="RefSeq" id="XP_044546570.1">
    <property type="nucleotide sequence ID" value="XM_044697413.1"/>
</dbReference>
<dbReference type="EMBL" id="PYSW02000029">
    <property type="protein sequence ID" value="KAG2379308.1"/>
    <property type="molecule type" value="Genomic_DNA"/>
</dbReference>
<evidence type="ECO:0000313" key="1">
    <source>
        <dbReference type="EMBL" id="KAG2379308.1"/>
    </source>
</evidence>
<reference evidence="1 2" key="1">
    <citation type="journal article" date="2018" name="BMC Genomics">
        <title>The genome of Naegleria lovaniensis, the basis for a comparative approach to unravel pathogenicity factors of the human pathogenic amoeba N. fowleri.</title>
        <authorList>
            <person name="Liechti N."/>
            <person name="Schurch N."/>
            <person name="Bruggmann R."/>
            <person name="Wittwer M."/>
        </authorList>
    </citation>
    <scope>NUCLEOTIDE SEQUENCE [LARGE SCALE GENOMIC DNA]</scope>
    <source>
        <strain evidence="1 2">ATCC 30569</strain>
    </source>
</reference>
<dbReference type="AlphaFoldDB" id="A0AA88GIN3"/>
<accession>A0AA88GIN3</accession>